<keyword evidence="3" id="KW-1185">Reference proteome</keyword>
<evidence type="ECO:0000256" key="1">
    <source>
        <dbReference type="SAM" id="MobiDB-lite"/>
    </source>
</evidence>
<proteinExistence type="predicted"/>
<evidence type="ECO:0000313" key="2">
    <source>
        <dbReference type="EMBL" id="GAA1389997.1"/>
    </source>
</evidence>
<accession>A0ABN1XTQ3</accession>
<name>A0ABN1XTQ3_9ACTN</name>
<gene>
    <name evidence="2" type="ORF">GCM10009639_18230</name>
</gene>
<feature type="compositionally biased region" description="Low complexity" evidence="1">
    <location>
        <begin position="1"/>
        <end position="13"/>
    </location>
</feature>
<dbReference type="Proteomes" id="UP001499863">
    <property type="component" value="Unassembled WGS sequence"/>
</dbReference>
<organism evidence="2 3">
    <name type="scientific">Kitasatospora putterlickiae</name>
    <dbReference type="NCBI Taxonomy" id="221725"/>
    <lineage>
        <taxon>Bacteria</taxon>
        <taxon>Bacillati</taxon>
        <taxon>Actinomycetota</taxon>
        <taxon>Actinomycetes</taxon>
        <taxon>Kitasatosporales</taxon>
        <taxon>Streptomycetaceae</taxon>
        <taxon>Kitasatospora</taxon>
    </lineage>
</organism>
<evidence type="ECO:0000313" key="3">
    <source>
        <dbReference type="Proteomes" id="UP001499863"/>
    </source>
</evidence>
<comment type="caution">
    <text evidence="2">The sequence shown here is derived from an EMBL/GenBank/DDBJ whole genome shotgun (WGS) entry which is preliminary data.</text>
</comment>
<dbReference type="EMBL" id="BAAAKJ010000092">
    <property type="protein sequence ID" value="GAA1389997.1"/>
    <property type="molecule type" value="Genomic_DNA"/>
</dbReference>
<feature type="region of interest" description="Disordered" evidence="1">
    <location>
        <begin position="1"/>
        <end position="52"/>
    </location>
</feature>
<sequence>MKVSVRSRSSRVVLMPRGPFSAPAAERSHSAVKSSEAGTAQPVRRTTRSISG</sequence>
<reference evidence="2 3" key="1">
    <citation type="journal article" date="2019" name="Int. J. Syst. Evol. Microbiol.">
        <title>The Global Catalogue of Microorganisms (GCM) 10K type strain sequencing project: providing services to taxonomists for standard genome sequencing and annotation.</title>
        <authorList>
            <consortium name="The Broad Institute Genomics Platform"/>
            <consortium name="The Broad Institute Genome Sequencing Center for Infectious Disease"/>
            <person name="Wu L."/>
            <person name="Ma J."/>
        </authorList>
    </citation>
    <scope>NUCLEOTIDE SEQUENCE [LARGE SCALE GENOMIC DNA]</scope>
    <source>
        <strain evidence="2 3">JCM 12393</strain>
    </source>
</reference>
<protein>
    <submittedName>
        <fullName evidence="2">Uncharacterized protein</fullName>
    </submittedName>
</protein>